<gene>
    <name evidence="2" type="ORF">V8247_07420</name>
</gene>
<dbReference type="Pfam" id="PF09527">
    <property type="entry name" value="ATPase_gene1"/>
    <property type="match status" value="1"/>
</dbReference>
<feature type="transmembrane region" description="Helical" evidence="1">
    <location>
        <begin position="6"/>
        <end position="28"/>
    </location>
</feature>
<reference evidence="2 3" key="1">
    <citation type="submission" date="2024-03" db="EMBL/GenBank/DDBJ databases">
        <title>A Dehalogenimonas Isolated from Estuarine Sediments Dihaloeliminates Chlorinated Alkanes.</title>
        <authorList>
            <person name="Yang Y."/>
            <person name="Wang H."/>
        </authorList>
    </citation>
    <scope>NUCLEOTIDE SEQUENCE [LARGE SCALE GENOMIC DNA]</scope>
    <source>
        <strain evidence="2 3">W</strain>
    </source>
</reference>
<dbReference type="InterPro" id="IPR032820">
    <property type="entry name" value="ATPase_put"/>
</dbReference>
<organism evidence="2 3">
    <name type="scientific">Candidatus Dehalogenimonas loeffleri</name>
    <dbReference type="NCBI Taxonomy" id="3127115"/>
    <lineage>
        <taxon>Bacteria</taxon>
        <taxon>Bacillati</taxon>
        <taxon>Chloroflexota</taxon>
        <taxon>Dehalococcoidia</taxon>
        <taxon>Dehalococcoidales</taxon>
        <taxon>Dehalococcoidaceae</taxon>
        <taxon>Dehalogenimonas</taxon>
    </lineage>
</organism>
<evidence type="ECO:0000313" key="3">
    <source>
        <dbReference type="Proteomes" id="UP001375370"/>
    </source>
</evidence>
<proteinExistence type="predicted"/>
<evidence type="ECO:0000313" key="2">
    <source>
        <dbReference type="EMBL" id="WWX25081.1"/>
    </source>
</evidence>
<keyword evidence="3" id="KW-1185">Reference proteome</keyword>
<keyword evidence="1" id="KW-0812">Transmembrane</keyword>
<protein>
    <submittedName>
        <fullName evidence="2">AtpZ/AtpI family protein</fullName>
    </submittedName>
</protein>
<accession>A0ABZ2J7F6</accession>
<feature type="transmembrane region" description="Helical" evidence="1">
    <location>
        <begin position="40"/>
        <end position="61"/>
    </location>
</feature>
<dbReference type="Proteomes" id="UP001375370">
    <property type="component" value="Chromosome"/>
</dbReference>
<keyword evidence="1" id="KW-1133">Transmembrane helix</keyword>
<sequence>MNRWLIALKFIGVGWFISFAILGGVLLGRWVDQRLNSEPLVLIIGLFLGLIVAFYGAYQLISGSSKNKN</sequence>
<name>A0ABZ2J7F6_9CHLR</name>
<keyword evidence="1" id="KW-0472">Membrane</keyword>
<evidence type="ECO:0000256" key="1">
    <source>
        <dbReference type="SAM" id="Phobius"/>
    </source>
</evidence>
<dbReference type="EMBL" id="CP146612">
    <property type="protein sequence ID" value="WWX25081.1"/>
    <property type="molecule type" value="Genomic_DNA"/>
</dbReference>
<dbReference type="RefSeq" id="WP_338737218.1">
    <property type="nucleotide sequence ID" value="NZ_CP146612.1"/>
</dbReference>